<dbReference type="PANTHER" id="PTHR21262:SF31">
    <property type="entry name" value="GTP PYROPHOSPHOKINASE"/>
    <property type="match status" value="1"/>
</dbReference>
<gene>
    <name evidence="4" type="ORF">MNBD_GAMMA20-570</name>
</gene>
<dbReference type="Gene3D" id="3.30.70.260">
    <property type="match status" value="1"/>
</dbReference>
<dbReference type="GO" id="GO:0042594">
    <property type="term" value="P:response to starvation"/>
    <property type="evidence" value="ECO:0007669"/>
    <property type="project" value="TreeGrafter"/>
</dbReference>
<comment type="similarity">
    <text evidence="1">Belongs to the RelA/SpoT family.</text>
</comment>
<dbReference type="InterPro" id="IPR045600">
    <property type="entry name" value="RelA/SpoT_AH_RIS"/>
</dbReference>
<dbReference type="SUPFAM" id="SSF81301">
    <property type="entry name" value="Nucleotidyltransferase"/>
    <property type="match status" value="1"/>
</dbReference>
<dbReference type="SUPFAM" id="SSF109604">
    <property type="entry name" value="HD-domain/PDEase-like"/>
    <property type="match status" value="1"/>
</dbReference>
<dbReference type="GO" id="GO:0005886">
    <property type="term" value="C:plasma membrane"/>
    <property type="evidence" value="ECO:0007669"/>
    <property type="project" value="TreeGrafter"/>
</dbReference>
<dbReference type="SUPFAM" id="SSF81271">
    <property type="entry name" value="TGS-like"/>
    <property type="match status" value="1"/>
</dbReference>
<dbReference type="GO" id="GO:0016301">
    <property type="term" value="F:kinase activity"/>
    <property type="evidence" value="ECO:0007669"/>
    <property type="project" value="UniProtKB-KW"/>
</dbReference>
<evidence type="ECO:0000313" key="4">
    <source>
        <dbReference type="EMBL" id="VAW97422.1"/>
    </source>
</evidence>
<organism evidence="4">
    <name type="scientific">hydrothermal vent metagenome</name>
    <dbReference type="NCBI Taxonomy" id="652676"/>
    <lineage>
        <taxon>unclassified sequences</taxon>
        <taxon>metagenomes</taxon>
        <taxon>ecological metagenomes</taxon>
    </lineage>
</organism>
<dbReference type="Pfam" id="PF19296">
    <property type="entry name" value="RelA_AH_RIS"/>
    <property type="match status" value="1"/>
</dbReference>
<dbReference type="NCBIfam" id="NF008124">
    <property type="entry name" value="PRK10872.1"/>
    <property type="match status" value="1"/>
</dbReference>
<dbReference type="PROSITE" id="PS51671">
    <property type="entry name" value="ACT"/>
    <property type="match status" value="1"/>
</dbReference>
<dbReference type="Gene3D" id="3.10.20.30">
    <property type="match status" value="1"/>
</dbReference>
<evidence type="ECO:0000256" key="1">
    <source>
        <dbReference type="ARBA" id="ARBA00007476"/>
    </source>
</evidence>
<dbReference type="FunFam" id="3.30.460.10:FF:000001">
    <property type="entry name" value="GTP pyrophosphokinase RelA"/>
    <property type="match status" value="1"/>
</dbReference>
<sequence>MVTTQIPAEGDFCTDDRCWLDQLTVKNADIDVSPLGRALGLARQQGAGEDVVGRARAVVDILTTLHMDIDTLVAGFICSLDEEGLSADDVRSAFSEMVAGLVEGVRKMRIVDDFHQQVQSSDAHHLEGLRKLLLGMAEDVRVVFVKLAERVQIMRELKHRSEDERARVAQETMDIFAPLANRLGIWQLKWELEDLSFRFLQPETYRRVAKLLDERRVDRERYINLVLEQLRTELTHAGIQGEVAGRPKHIYSIWRKMSGKSVDFKELFDVRAARVLVDTVADCYAVLGLVHSRWQPIRSEFDDYIASPKENMYQSLHTAVVGPEGKTLEIQIRTFEMHQHSEYGVAAHWGYKEGGKQDTQYGEKIAWLRQILEWKEEERNAGDFIDRFKSEVFQDRVYVLTPKGKVVDLLRGATPLDFAYHIHTDVGHRYRGAKVNGRIVPIGYELQNGEQVEVLTSRQASPSRDWLNPHLGHLKSSRARAKVRSWFRLQDFDRNVSDGRSLLDRELHRLSVTDLNLEQLAKRFKYENLDDFLAALGCGDITSAQIAAAVNEQVLPPATEIPPPVSRQPELAGGGDVHVMGVGDLMTHMARCCKPVPYDTIVGYITRGRGVTIHRRDCPNLLRLQQIEYERLLEVDWSQSIQNTYPVEILVHAYDRQGLLRDITEILTNERLNVMGVNTLTDRRTHIADMTLSLDVHDVTQLSGILAKVEQLPNVIEVRRKSS</sequence>
<dbReference type="InterPro" id="IPR043519">
    <property type="entry name" value="NT_sf"/>
</dbReference>
<feature type="domain" description="ACT" evidence="2">
    <location>
        <begin position="648"/>
        <end position="723"/>
    </location>
</feature>
<dbReference type="Pfam" id="PF02824">
    <property type="entry name" value="TGS"/>
    <property type="match status" value="1"/>
</dbReference>
<evidence type="ECO:0000259" key="3">
    <source>
        <dbReference type="PROSITE" id="PS51880"/>
    </source>
</evidence>
<dbReference type="AlphaFoldDB" id="A0A3B1ABZ0"/>
<dbReference type="InterPro" id="IPR012675">
    <property type="entry name" value="Beta-grasp_dom_sf"/>
</dbReference>
<keyword evidence="4" id="KW-0378">Hydrolase</keyword>
<dbReference type="Pfam" id="PF13291">
    <property type="entry name" value="ACT_4"/>
    <property type="match status" value="1"/>
</dbReference>
<feature type="domain" description="TGS" evidence="3">
    <location>
        <begin position="395"/>
        <end position="456"/>
    </location>
</feature>
<dbReference type="FunFam" id="3.10.20.30:FF:000002">
    <property type="entry name" value="GTP pyrophosphokinase (RelA/SpoT)"/>
    <property type="match status" value="1"/>
</dbReference>
<dbReference type="GO" id="GO:0008728">
    <property type="term" value="F:GTP diphosphokinase activity"/>
    <property type="evidence" value="ECO:0007669"/>
    <property type="project" value="UniProtKB-EC"/>
</dbReference>
<dbReference type="InterPro" id="IPR004811">
    <property type="entry name" value="RelA/Spo_fam"/>
</dbReference>
<dbReference type="EC" id="2.7.6.5" evidence="4"/>
<dbReference type="InterPro" id="IPR004095">
    <property type="entry name" value="TGS"/>
</dbReference>
<dbReference type="NCBIfam" id="TIGR00691">
    <property type="entry name" value="spoT_relA"/>
    <property type="match status" value="1"/>
</dbReference>
<keyword evidence="4" id="KW-0808">Transferase</keyword>
<dbReference type="SUPFAM" id="SSF55021">
    <property type="entry name" value="ACT-like"/>
    <property type="match status" value="1"/>
</dbReference>
<dbReference type="Gene3D" id="3.30.460.10">
    <property type="entry name" value="Beta Polymerase, domain 2"/>
    <property type="match status" value="1"/>
</dbReference>
<dbReference type="Gene3D" id="1.10.3210.10">
    <property type="entry name" value="Hypothetical protein af1432"/>
    <property type="match status" value="1"/>
</dbReference>
<protein>
    <submittedName>
        <fullName evidence="4">Inactive (P)ppGpp 3'-pyrophosphohydrolase domain / GTP pyrophosphokinase, (P)ppGpp synthetase I</fullName>
        <ecNumber evidence="4">2.7.6.5</ecNumber>
    </submittedName>
</protein>
<dbReference type="GO" id="GO:0008893">
    <property type="term" value="F:guanosine-3',5'-bis(diphosphate) 3'-diphosphatase activity"/>
    <property type="evidence" value="ECO:0007669"/>
    <property type="project" value="TreeGrafter"/>
</dbReference>
<dbReference type="InterPro" id="IPR012676">
    <property type="entry name" value="TGS-like"/>
</dbReference>
<dbReference type="GO" id="GO:0015969">
    <property type="term" value="P:guanosine tetraphosphate metabolic process"/>
    <property type="evidence" value="ECO:0007669"/>
    <property type="project" value="InterPro"/>
</dbReference>
<proteinExistence type="inferred from homology"/>
<dbReference type="InterPro" id="IPR033655">
    <property type="entry name" value="TGS_RelA/SpoT"/>
</dbReference>
<dbReference type="PROSITE" id="PS51880">
    <property type="entry name" value="TGS"/>
    <property type="match status" value="1"/>
</dbReference>
<keyword evidence="4" id="KW-0418">Kinase</keyword>
<dbReference type="CDD" id="cd01668">
    <property type="entry name" value="TGS_RSH"/>
    <property type="match status" value="1"/>
</dbReference>
<dbReference type="InterPro" id="IPR007685">
    <property type="entry name" value="RelA_SpoT"/>
</dbReference>
<name>A0A3B1ABZ0_9ZZZZ</name>
<dbReference type="InterPro" id="IPR002912">
    <property type="entry name" value="ACT_dom"/>
</dbReference>
<dbReference type="EMBL" id="UOFU01000118">
    <property type="protein sequence ID" value="VAW97422.1"/>
    <property type="molecule type" value="Genomic_DNA"/>
</dbReference>
<reference evidence="4" key="1">
    <citation type="submission" date="2018-06" db="EMBL/GenBank/DDBJ databases">
        <authorList>
            <person name="Zhirakovskaya E."/>
        </authorList>
    </citation>
    <scope>NUCLEOTIDE SEQUENCE</scope>
</reference>
<dbReference type="CDD" id="cd05399">
    <property type="entry name" value="NT_Rel-Spo_like"/>
    <property type="match status" value="1"/>
</dbReference>
<dbReference type="CDD" id="cd04876">
    <property type="entry name" value="ACT_RelA-SpoT"/>
    <property type="match status" value="1"/>
</dbReference>
<accession>A0A3B1ABZ0</accession>
<dbReference type="Pfam" id="PF13328">
    <property type="entry name" value="HD_4"/>
    <property type="match status" value="1"/>
</dbReference>
<dbReference type="InterPro" id="IPR045865">
    <property type="entry name" value="ACT-like_dom_sf"/>
</dbReference>
<dbReference type="PANTHER" id="PTHR21262">
    <property type="entry name" value="GUANOSINE-3',5'-BIS DIPHOSPHATE 3'-PYROPHOSPHOHYDROLASE"/>
    <property type="match status" value="1"/>
</dbReference>
<dbReference type="Pfam" id="PF04607">
    <property type="entry name" value="RelA_SpoT"/>
    <property type="match status" value="1"/>
</dbReference>
<evidence type="ECO:0000259" key="2">
    <source>
        <dbReference type="PROSITE" id="PS51671"/>
    </source>
</evidence>
<dbReference type="SMART" id="SM00954">
    <property type="entry name" value="RelA_SpoT"/>
    <property type="match status" value="1"/>
</dbReference>